<sequence>MSVEAMARPGGNPDFGTKYRFDYGRDEPLSEQVKVLMHPQMKDQLKHLADLEKCTVPDLIREAIEQYLTTKKATKLTSTPTNLTV</sequence>
<name>A0A975TCF6_9NOST</name>
<organism evidence="2 3">
    <name type="scientific">Richelia sinica FACHB-800</name>
    <dbReference type="NCBI Taxonomy" id="1357546"/>
    <lineage>
        <taxon>Bacteria</taxon>
        <taxon>Bacillati</taxon>
        <taxon>Cyanobacteriota</taxon>
        <taxon>Cyanophyceae</taxon>
        <taxon>Nostocales</taxon>
        <taxon>Nostocaceae</taxon>
        <taxon>Richelia</taxon>
    </lineage>
</organism>
<evidence type="ECO:0000313" key="3">
    <source>
        <dbReference type="Proteomes" id="UP000683511"/>
    </source>
</evidence>
<feature type="domain" description="Ribbon-helix-helix protein CopG" evidence="1">
    <location>
        <begin position="39"/>
        <end position="70"/>
    </location>
</feature>
<reference evidence="2" key="1">
    <citation type="submission" date="2017-04" db="EMBL/GenBank/DDBJ databases">
        <title>Genome deletions in a multicellular cyanobacterial endosymbiont for morphological adaptation in marine diatoms.</title>
        <authorList>
            <person name="Wang Y."/>
            <person name="Gao H."/>
            <person name="Li R."/>
            <person name="Xu X."/>
        </authorList>
    </citation>
    <scope>NUCLEOTIDE SEQUENCE</scope>
    <source>
        <strain evidence="2">FACHB 800</strain>
    </source>
</reference>
<protein>
    <recommendedName>
        <fullName evidence="1">Ribbon-helix-helix protein CopG domain-containing protein</fullName>
    </recommendedName>
</protein>
<dbReference type="EMBL" id="CP021056">
    <property type="protein sequence ID" value="QXE26137.1"/>
    <property type="molecule type" value="Genomic_DNA"/>
</dbReference>
<dbReference type="Proteomes" id="UP000683511">
    <property type="component" value="Chromosome"/>
</dbReference>
<dbReference type="InterPro" id="IPR010985">
    <property type="entry name" value="Ribbon_hlx_hlx"/>
</dbReference>
<gene>
    <name evidence="2" type="ORF">B6N60_04868</name>
</gene>
<dbReference type="KEGG" id="rsin:B6N60_04868"/>
<accession>A0A975TCF6</accession>
<dbReference type="GO" id="GO:0006355">
    <property type="term" value="P:regulation of DNA-templated transcription"/>
    <property type="evidence" value="ECO:0007669"/>
    <property type="project" value="InterPro"/>
</dbReference>
<dbReference type="RefSeq" id="WP_242034236.1">
    <property type="nucleotide sequence ID" value="NZ_CP021056.1"/>
</dbReference>
<proteinExistence type="predicted"/>
<dbReference type="InterPro" id="IPR002145">
    <property type="entry name" value="CopG"/>
</dbReference>
<dbReference type="Pfam" id="PF01402">
    <property type="entry name" value="RHH_1"/>
    <property type="match status" value="1"/>
</dbReference>
<keyword evidence="3" id="KW-1185">Reference proteome</keyword>
<dbReference type="SUPFAM" id="SSF47598">
    <property type="entry name" value="Ribbon-helix-helix"/>
    <property type="match status" value="1"/>
</dbReference>
<evidence type="ECO:0000313" key="2">
    <source>
        <dbReference type="EMBL" id="QXE26137.1"/>
    </source>
</evidence>
<dbReference type="AlphaFoldDB" id="A0A975TCF6"/>
<evidence type="ECO:0000259" key="1">
    <source>
        <dbReference type="Pfam" id="PF01402"/>
    </source>
</evidence>